<accession>A0AC35G5J3</accession>
<name>A0AC35G5J3_9BILA</name>
<sequence length="68" mass="7443">MGHVEGFVRGCPIAPKLFAIVEGFGLFVLSEDVAGIADVEETLLLLPKNKSLFDICRRNDEADSSEFD</sequence>
<dbReference type="Proteomes" id="UP000887580">
    <property type="component" value="Unplaced"/>
</dbReference>
<evidence type="ECO:0000313" key="2">
    <source>
        <dbReference type="WBParaSite" id="PS1159_v2.g2427.t1"/>
    </source>
</evidence>
<protein>
    <submittedName>
        <fullName evidence="2">Uncharacterized protein</fullName>
    </submittedName>
</protein>
<evidence type="ECO:0000313" key="1">
    <source>
        <dbReference type="Proteomes" id="UP000887580"/>
    </source>
</evidence>
<organism evidence="1 2">
    <name type="scientific">Panagrolaimus sp. PS1159</name>
    <dbReference type="NCBI Taxonomy" id="55785"/>
    <lineage>
        <taxon>Eukaryota</taxon>
        <taxon>Metazoa</taxon>
        <taxon>Ecdysozoa</taxon>
        <taxon>Nematoda</taxon>
        <taxon>Chromadorea</taxon>
        <taxon>Rhabditida</taxon>
        <taxon>Tylenchina</taxon>
        <taxon>Panagrolaimomorpha</taxon>
        <taxon>Panagrolaimoidea</taxon>
        <taxon>Panagrolaimidae</taxon>
        <taxon>Panagrolaimus</taxon>
    </lineage>
</organism>
<proteinExistence type="predicted"/>
<reference evidence="2" key="1">
    <citation type="submission" date="2022-11" db="UniProtKB">
        <authorList>
            <consortium name="WormBaseParasite"/>
        </authorList>
    </citation>
    <scope>IDENTIFICATION</scope>
</reference>
<dbReference type="WBParaSite" id="PS1159_v2.g2427.t1">
    <property type="protein sequence ID" value="PS1159_v2.g2427.t1"/>
    <property type="gene ID" value="PS1159_v2.g2427"/>
</dbReference>